<comment type="subunit">
    <text evidence="2">Homotrimer.</text>
</comment>
<evidence type="ECO:0000259" key="12">
    <source>
        <dbReference type="Pfam" id="PF13609"/>
    </source>
</evidence>
<comment type="caution">
    <text evidence="13">The sequence shown here is derived from an EMBL/GenBank/DDBJ whole genome shotgun (WGS) entry which is preliminary data.</text>
</comment>
<keyword evidence="9" id="KW-0472">Membrane</keyword>
<dbReference type="CDD" id="cd00342">
    <property type="entry name" value="gram_neg_porins"/>
    <property type="match status" value="1"/>
</dbReference>
<gene>
    <name evidence="13" type="ORF">GTP56_01720</name>
</gene>
<keyword evidence="6 11" id="KW-0732">Signal</keyword>
<comment type="subcellular location">
    <subcellularLocation>
        <location evidence="1">Cell outer membrane</location>
        <topology evidence="1">Multi-pass membrane protein</topology>
    </subcellularLocation>
</comment>
<dbReference type="PANTHER" id="PTHR34501:SF9">
    <property type="entry name" value="MAJOR OUTER MEMBRANE PROTEIN P.IA"/>
    <property type="match status" value="1"/>
</dbReference>
<dbReference type="PRINTS" id="PR00184">
    <property type="entry name" value="NEISSPPORIN"/>
</dbReference>
<dbReference type="EMBL" id="WWCR01000001">
    <property type="protein sequence ID" value="MYM70915.1"/>
    <property type="molecule type" value="Genomic_DNA"/>
</dbReference>
<dbReference type="RefSeq" id="WP_161048749.1">
    <property type="nucleotide sequence ID" value="NZ_WWCR01000001.1"/>
</dbReference>
<evidence type="ECO:0000256" key="4">
    <source>
        <dbReference type="ARBA" id="ARBA00022452"/>
    </source>
</evidence>
<evidence type="ECO:0000256" key="11">
    <source>
        <dbReference type="SAM" id="SignalP"/>
    </source>
</evidence>
<evidence type="ECO:0000256" key="8">
    <source>
        <dbReference type="ARBA" id="ARBA00023114"/>
    </source>
</evidence>
<organism evidence="13 14">
    <name type="scientific">Duganella margarita</name>
    <dbReference type="NCBI Taxonomy" id="2692170"/>
    <lineage>
        <taxon>Bacteria</taxon>
        <taxon>Pseudomonadati</taxon>
        <taxon>Pseudomonadota</taxon>
        <taxon>Betaproteobacteria</taxon>
        <taxon>Burkholderiales</taxon>
        <taxon>Oxalobacteraceae</taxon>
        <taxon>Telluria group</taxon>
        <taxon>Duganella</taxon>
    </lineage>
</organism>
<dbReference type="SUPFAM" id="SSF56935">
    <property type="entry name" value="Porins"/>
    <property type="match status" value="1"/>
</dbReference>
<dbReference type="AlphaFoldDB" id="A0A7X4KF27"/>
<dbReference type="GO" id="GO:0015288">
    <property type="term" value="F:porin activity"/>
    <property type="evidence" value="ECO:0007669"/>
    <property type="project" value="UniProtKB-KW"/>
</dbReference>
<evidence type="ECO:0000256" key="3">
    <source>
        <dbReference type="ARBA" id="ARBA00022448"/>
    </source>
</evidence>
<dbReference type="Proteomes" id="UP000469734">
    <property type="component" value="Unassembled WGS sequence"/>
</dbReference>
<keyword evidence="5" id="KW-0812">Transmembrane</keyword>
<evidence type="ECO:0000313" key="14">
    <source>
        <dbReference type="Proteomes" id="UP000469734"/>
    </source>
</evidence>
<proteinExistence type="predicted"/>
<evidence type="ECO:0000313" key="13">
    <source>
        <dbReference type="EMBL" id="MYM70915.1"/>
    </source>
</evidence>
<dbReference type="Pfam" id="PF13609">
    <property type="entry name" value="Porin_4"/>
    <property type="match status" value="1"/>
</dbReference>
<dbReference type="InterPro" id="IPR033900">
    <property type="entry name" value="Gram_neg_porin_domain"/>
</dbReference>
<keyword evidence="10" id="KW-0998">Cell outer membrane</keyword>
<evidence type="ECO:0000256" key="2">
    <source>
        <dbReference type="ARBA" id="ARBA00011233"/>
    </source>
</evidence>
<keyword evidence="4" id="KW-1134">Transmembrane beta strand</keyword>
<protein>
    <submittedName>
        <fullName evidence="13">Porin</fullName>
    </submittedName>
</protein>
<dbReference type="InterPro" id="IPR050298">
    <property type="entry name" value="Gram-neg_bact_OMP"/>
</dbReference>
<dbReference type="InterPro" id="IPR001702">
    <property type="entry name" value="Porin_Gram-ve"/>
</dbReference>
<keyword evidence="8" id="KW-0626">Porin</keyword>
<keyword evidence="7" id="KW-0406">Ion transport</keyword>
<dbReference type="Gene3D" id="2.40.160.10">
    <property type="entry name" value="Porin"/>
    <property type="match status" value="1"/>
</dbReference>
<reference evidence="13 14" key="1">
    <citation type="submission" date="2019-12" db="EMBL/GenBank/DDBJ databases">
        <title>Novel species isolated from a subtropical stream in China.</title>
        <authorList>
            <person name="Lu H."/>
        </authorList>
    </citation>
    <scope>NUCLEOTIDE SEQUENCE [LARGE SCALE GENOMIC DNA]</scope>
    <source>
        <strain evidence="13 14">FT134W</strain>
    </source>
</reference>
<evidence type="ECO:0000256" key="5">
    <source>
        <dbReference type="ARBA" id="ARBA00022692"/>
    </source>
</evidence>
<dbReference type="GO" id="GO:0009279">
    <property type="term" value="C:cell outer membrane"/>
    <property type="evidence" value="ECO:0007669"/>
    <property type="project" value="UniProtKB-SubCell"/>
</dbReference>
<name>A0A7X4KF27_9BURK</name>
<evidence type="ECO:0000256" key="7">
    <source>
        <dbReference type="ARBA" id="ARBA00023065"/>
    </source>
</evidence>
<feature type="signal peptide" evidence="11">
    <location>
        <begin position="1"/>
        <end position="20"/>
    </location>
</feature>
<dbReference type="GO" id="GO:0034220">
    <property type="term" value="P:monoatomic ion transmembrane transport"/>
    <property type="evidence" value="ECO:0007669"/>
    <property type="project" value="InterPro"/>
</dbReference>
<dbReference type="PANTHER" id="PTHR34501">
    <property type="entry name" value="PROTEIN YDDL-RELATED"/>
    <property type="match status" value="1"/>
</dbReference>
<feature type="domain" description="Porin" evidence="12">
    <location>
        <begin position="7"/>
        <end position="331"/>
    </location>
</feature>
<dbReference type="InterPro" id="IPR023614">
    <property type="entry name" value="Porin_dom_sf"/>
</dbReference>
<evidence type="ECO:0000256" key="6">
    <source>
        <dbReference type="ARBA" id="ARBA00022729"/>
    </source>
</evidence>
<evidence type="ECO:0000256" key="9">
    <source>
        <dbReference type="ARBA" id="ARBA00023136"/>
    </source>
</evidence>
<accession>A0A7X4KF27</accession>
<dbReference type="PRINTS" id="PR00182">
    <property type="entry name" value="ECOLNEIPORIN"/>
</dbReference>
<evidence type="ECO:0000256" key="1">
    <source>
        <dbReference type="ARBA" id="ARBA00004571"/>
    </source>
</evidence>
<dbReference type="InterPro" id="IPR002299">
    <property type="entry name" value="Porin_Neis"/>
</dbReference>
<evidence type="ECO:0000256" key="10">
    <source>
        <dbReference type="ARBA" id="ARBA00023237"/>
    </source>
</evidence>
<feature type="chain" id="PRO_5030928759" evidence="11">
    <location>
        <begin position="21"/>
        <end position="358"/>
    </location>
</feature>
<sequence length="358" mass="37502">MNKIWLATAVLCGLVFNASAQSNVTIYGIVDAGLVAERGGAAGNVSKVTSGVGSVSRLGFRGVEDLGGGLQALFILESGFKVDTGESDVANAFGNRQALVGLNSRSLGMLTFGRQKNPLYKALGEVGDPFGLGYAGTSKNLFPLVGPNTRTSNTVAYATPSYEGLSGEVTYSMGEQAGSQSAGRQYAAALAYSNGNLNTRLVYNSRNSDSATPGAPLVSHDLGHNLLLVANYNFQVLKAFFSYSQDKGYNSAVLPSANAYGTTPKASTDSTDLLIGATVPVGARGTIMTSYLHKNDKQWNQDASQFGIGYSYAWTKRTSTYLAYAKINNRNGAGYTVGSNGDPGSGNAAFDLGMRHSF</sequence>
<keyword evidence="3" id="KW-0813">Transport</keyword>
<dbReference type="GO" id="GO:0046930">
    <property type="term" value="C:pore complex"/>
    <property type="evidence" value="ECO:0007669"/>
    <property type="project" value="UniProtKB-KW"/>
</dbReference>